<comment type="caution">
    <text evidence="3">The sequence shown here is derived from an EMBL/GenBank/DDBJ whole genome shotgun (WGS) entry which is preliminary data.</text>
</comment>
<keyword evidence="1" id="KW-0732">Signal</keyword>
<dbReference type="RefSeq" id="WP_051760317.1">
    <property type="nucleotide sequence ID" value="NZ_JNFF01000117.1"/>
</dbReference>
<organism evidence="3 4">
    <name type="scientific">Pedobacter antarcticus 4BY</name>
    <dbReference type="NCBI Taxonomy" id="1358423"/>
    <lineage>
        <taxon>Bacteria</taxon>
        <taxon>Pseudomonadati</taxon>
        <taxon>Bacteroidota</taxon>
        <taxon>Sphingobacteriia</taxon>
        <taxon>Sphingobacteriales</taxon>
        <taxon>Sphingobacteriaceae</taxon>
        <taxon>Pedobacter</taxon>
    </lineage>
</organism>
<feature type="domain" description="DJ-1/PfpI" evidence="2">
    <location>
        <begin position="38"/>
        <end position="202"/>
    </location>
</feature>
<reference evidence="3 4" key="1">
    <citation type="journal article" date="1992" name="Int. J. Syst. Bacteriol.">
        <title>Sphingobacterium antarcticus sp. nov. a Psychrotrophic Bacterium from the Soils of Schirmacher Oasis, Antarctica.</title>
        <authorList>
            <person name="Shivaji S."/>
            <person name="Ray M.K."/>
            <person name="Rao N.S."/>
            <person name="Saiserr L."/>
            <person name="Jagannadham M.V."/>
            <person name="Kumar G.S."/>
            <person name="Reddy G."/>
            <person name="Bhargava P.M."/>
        </authorList>
    </citation>
    <scope>NUCLEOTIDE SEQUENCE [LARGE SCALE GENOMIC DNA]</scope>
    <source>
        <strain evidence="3 4">4BY</strain>
    </source>
</reference>
<evidence type="ECO:0000259" key="2">
    <source>
        <dbReference type="Pfam" id="PF01965"/>
    </source>
</evidence>
<name>A0A081PC36_9SPHI</name>
<dbReference type="eggNOG" id="COG4977">
    <property type="taxonomic scope" value="Bacteria"/>
</dbReference>
<proteinExistence type="predicted"/>
<dbReference type="InterPro" id="IPR052158">
    <property type="entry name" value="INH-QAR"/>
</dbReference>
<dbReference type="CDD" id="cd03139">
    <property type="entry name" value="GATase1_PfpI_2"/>
    <property type="match status" value="1"/>
</dbReference>
<accession>A0A081PC36</accession>
<dbReference type="InterPro" id="IPR002818">
    <property type="entry name" value="DJ-1/PfpI"/>
</dbReference>
<evidence type="ECO:0000313" key="3">
    <source>
        <dbReference type="EMBL" id="KEQ28259.1"/>
    </source>
</evidence>
<dbReference type="PANTHER" id="PTHR43130">
    <property type="entry name" value="ARAC-FAMILY TRANSCRIPTIONAL REGULATOR"/>
    <property type="match status" value="1"/>
</dbReference>
<evidence type="ECO:0000256" key="1">
    <source>
        <dbReference type="SAM" id="SignalP"/>
    </source>
</evidence>
<dbReference type="PANTHER" id="PTHR43130:SF3">
    <property type="entry name" value="HTH-TYPE TRANSCRIPTIONAL REGULATOR RV1931C"/>
    <property type="match status" value="1"/>
</dbReference>
<dbReference type="InterPro" id="IPR029062">
    <property type="entry name" value="Class_I_gatase-like"/>
</dbReference>
<feature type="chain" id="PRO_5001761614" description="DJ-1/PfpI domain-containing protein" evidence="1">
    <location>
        <begin position="24"/>
        <end position="233"/>
    </location>
</feature>
<gene>
    <name evidence="3" type="ORF">N180_01090</name>
</gene>
<dbReference type="Gene3D" id="3.40.50.880">
    <property type="match status" value="1"/>
</dbReference>
<dbReference type="SUPFAM" id="SSF52317">
    <property type="entry name" value="Class I glutamine amidotransferase-like"/>
    <property type="match status" value="1"/>
</dbReference>
<dbReference type="Proteomes" id="UP000028007">
    <property type="component" value="Unassembled WGS sequence"/>
</dbReference>
<dbReference type="AlphaFoldDB" id="A0A081PC36"/>
<dbReference type="PROSITE" id="PS51257">
    <property type="entry name" value="PROKAR_LIPOPROTEIN"/>
    <property type="match status" value="1"/>
</dbReference>
<dbReference type="Pfam" id="PF01965">
    <property type="entry name" value="DJ-1_PfpI"/>
    <property type="match status" value="1"/>
</dbReference>
<evidence type="ECO:0000313" key="4">
    <source>
        <dbReference type="Proteomes" id="UP000028007"/>
    </source>
</evidence>
<feature type="signal peptide" evidence="1">
    <location>
        <begin position="1"/>
        <end position="23"/>
    </location>
</feature>
<dbReference type="OrthoDB" id="9803764at2"/>
<dbReference type="EMBL" id="JNFF01000117">
    <property type="protein sequence ID" value="KEQ28259.1"/>
    <property type="molecule type" value="Genomic_DNA"/>
</dbReference>
<keyword evidence="4" id="KW-1185">Reference proteome</keyword>
<protein>
    <recommendedName>
        <fullName evidence="2">DJ-1/PfpI domain-containing protein</fullName>
    </recommendedName>
</protein>
<sequence length="233" mass="25273">MRRTGIAKYTLFILFLSVLSACTDNKAVEVHGRRNINVAILVYPGVELLDFAGPFEVFNNTEGFHVFTVASEPGKMFTSKGFVFLPDYNLNNAPEPDVLIVPGAPLTELTYLNNNVDLGNWIGQKNRTTKIVMSVCTGALLLSQLGLLDGKIVTTHASMLDTLQKLSPKVKVLSNTDVVEHGKLISTAGINGGIDGALRIVAKLKGNKEALFTAAILGYDKWILKNGSRKPSK</sequence>